<gene>
    <name evidence="1" type="ordered locus">TREPR_3694</name>
</gene>
<dbReference type="HOGENOM" id="CLU_3223468_0_0_12"/>
<keyword evidence="2" id="KW-1185">Reference proteome</keyword>
<protein>
    <submittedName>
        <fullName evidence="1">Uncharacterized protein</fullName>
    </submittedName>
</protein>
<name>F5YQD7_TREPZ</name>
<dbReference type="EMBL" id="CP001843">
    <property type="protein sequence ID" value="AEF86422.1"/>
    <property type="molecule type" value="Genomic_DNA"/>
</dbReference>
<accession>F5YQD7</accession>
<proteinExistence type="predicted"/>
<dbReference type="STRING" id="545694.TREPR_3694"/>
<sequence length="44" mass="4851">MADRVNEYNPIWYKLDLLISVINGSVLTGSFVNGLPKVELGEGK</sequence>
<dbReference type="AlphaFoldDB" id="F5YQD7"/>
<dbReference type="Proteomes" id="UP000009223">
    <property type="component" value="Chromosome"/>
</dbReference>
<organism evidence="1 2">
    <name type="scientific">Treponema primitia (strain ATCC BAA-887 / DSM 12427 / ZAS-2)</name>
    <dbReference type="NCBI Taxonomy" id="545694"/>
    <lineage>
        <taxon>Bacteria</taxon>
        <taxon>Pseudomonadati</taxon>
        <taxon>Spirochaetota</taxon>
        <taxon>Spirochaetia</taxon>
        <taxon>Spirochaetales</taxon>
        <taxon>Treponemataceae</taxon>
        <taxon>Treponema</taxon>
    </lineage>
</organism>
<reference evidence="1 2" key="2">
    <citation type="journal article" date="2011" name="ISME J.">
        <title>RNA-seq reveals cooperative metabolic interactions between two termite-gut spirochete species in co-culture.</title>
        <authorList>
            <person name="Rosenthal A.Z."/>
            <person name="Matson E.G."/>
            <person name="Eldar A."/>
            <person name="Leadbetter J.R."/>
        </authorList>
    </citation>
    <scope>NUCLEOTIDE SEQUENCE [LARGE SCALE GENOMIC DNA]</scope>
    <source>
        <strain evidence="2">ATCC BAA-887 / DSM 12427 / ZAS-2</strain>
    </source>
</reference>
<evidence type="ECO:0000313" key="2">
    <source>
        <dbReference type="Proteomes" id="UP000009223"/>
    </source>
</evidence>
<reference evidence="2" key="1">
    <citation type="submission" date="2009-12" db="EMBL/GenBank/DDBJ databases">
        <title>Complete sequence of Treponema primitia strain ZAS-2.</title>
        <authorList>
            <person name="Tetu S.G."/>
            <person name="Matson E."/>
            <person name="Ren Q."/>
            <person name="Seshadri R."/>
            <person name="Elbourne L."/>
            <person name="Hassan K.A."/>
            <person name="Durkin A."/>
            <person name="Radune D."/>
            <person name="Mohamoud Y."/>
            <person name="Shay R."/>
            <person name="Jin S."/>
            <person name="Zhang X."/>
            <person name="Lucey K."/>
            <person name="Ballor N.R."/>
            <person name="Ottesen E."/>
            <person name="Rosenthal R."/>
            <person name="Allen A."/>
            <person name="Leadbetter J.R."/>
            <person name="Paulsen I.T."/>
        </authorList>
    </citation>
    <scope>NUCLEOTIDE SEQUENCE [LARGE SCALE GENOMIC DNA]</scope>
    <source>
        <strain evidence="2">ATCC BAA-887 / DSM 12427 / ZAS-2</strain>
    </source>
</reference>
<evidence type="ECO:0000313" key="1">
    <source>
        <dbReference type="EMBL" id="AEF86422.1"/>
    </source>
</evidence>
<dbReference type="KEGG" id="tpi:TREPR_3694"/>